<protein>
    <submittedName>
        <fullName evidence="2">Uncharacterized protein</fullName>
    </submittedName>
</protein>
<dbReference type="RefSeq" id="XP_025523005.1">
    <property type="nucleotide sequence ID" value="XM_025672916.1"/>
</dbReference>
<proteinExistence type="predicted"/>
<name>A0A8T8WMT6_ASPJA</name>
<accession>A0A8T8WMT6</accession>
<dbReference type="EMBL" id="KZ824849">
    <property type="protein sequence ID" value="RAH77111.1"/>
    <property type="molecule type" value="Genomic_DNA"/>
</dbReference>
<keyword evidence="3" id="KW-1185">Reference proteome</keyword>
<gene>
    <name evidence="2" type="ORF">BO86DRAFT_392921</name>
</gene>
<keyword evidence="1" id="KW-0812">Transmembrane</keyword>
<evidence type="ECO:0000313" key="2">
    <source>
        <dbReference type="EMBL" id="RAH77111.1"/>
    </source>
</evidence>
<organism evidence="2 3">
    <name type="scientific">Aspergillus japonicus CBS 114.51</name>
    <dbReference type="NCBI Taxonomy" id="1448312"/>
    <lineage>
        <taxon>Eukaryota</taxon>
        <taxon>Fungi</taxon>
        <taxon>Dikarya</taxon>
        <taxon>Ascomycota</taxon>
        <taxon>Pezizomycotina</taxon>
        <taxon>Eurotiomycetes</taxon>
        <taxon>Eurotiomycetidae</taxon>
        <taxon>Eurotiales</taxon>
        <taxon>Aspergillaceae</taxon>
        <taxon>Aspergillus</taxon>
        <taxon>Aspergillus subgen. Circumdati</taxon>
    </lineage>
</organism>
<dbReference type="GeneID" id="37176608"/>
<evidence type="ECO:0000313" key="3">
    <source>
        <dbReference type="Proteomes" id="UP000249497"/>
    </source>
</evidence>
<dbReference type="Proteomes" id="UP000249497">
    <property type="component" value="Unassembled WGS sequence"/>
</dbReference>
<sequence>MGNVSREKFNAEQLPSVARTCLFPIASHLVPFLALAALTVGHRGSMLGRNPE</sequence>
<dbReference type="AlphaFoldDB" id="A0A8T8WMT6"/>
<feature type="transmembrane region" description="Helical" evidence="1">
    <location>
        <begin position="21"/>
        <end position="41"/>
    </location>
</feature>
<keyword evidence="1" id="KW-1133">Transmembrane helix</keyword>
<reference evidence="2 3" key="1">
    <citation type="submission" date="2018-02" db="EMBL/GenBank/DDBJ databases">
        <title>The genomes of Aspergillus section Nigri reveals drivers in fungal speciation.</title>
        <authorList>
            <consortium name="DOE Joint Genome Institute"/>
            <person name="Vesth T.C."/>
            <person name="Nybo J."/>
            <person name="Theobald S."/>
            <person name="Brandl J."/>
            <person name="Frisvad J.C."/>
            <person name="Nielsen K.F."/>
            <person name="Lyhne E.K."/>
            <person name="Kogle M.E."/>
            <person name="Kuo A."/>
            <person name="Riley R."/>
            <person name="Clum A."/>
            <person name="Nolan M."/>
            <person name="Lipzen A."/>
            <person name="Salamov A."/>
            <person name="Henrissat B."/>
            <person name="Wiebenga A."/>
            <person name="De vries R.P."/>
            <person name="Grigoriev I.V."/>
            <person name="Mortensen U.H."/>
            <person name="Andersen M.R."/>
            <person name="Baker S.E."/>
        </authorList>
    </citation>
    <scope>NUCLEOTIDE SEQUENCE [LARGE SCALE GENOMIC DNA]</scope>
    <source>
        <strain evidence="2 3">CBS 114.51</strain>
    </source>
</reference>
<keyword evidence="1" id="KW-0472">Membrane</keyword>
<evidence type="ECO:0000256" key="1">
    <source>
        <dbReference type="SAM" id="Phobius"/>
    </source>
</evidence>